<dbReference type="Proteomes" id="UP000013827">
    <property type="component" value="Unassembled WGS sequence"/>
</dbReference>
<dbReference type="InterPro" id="IPR007577">
    <property type="entry name" value="GlycoTrfase_DXD_sugar-bd_CS"/>
</dbReference>
<dbReference type="GeneID" id="17250985"/>
<name>A0A0D3I0M7_EMIH1</name>
<dbReference type="EnsemblProtists" id="EOD04812">
    <property type="protein sequence ID" value="EOD04812"/>
    <property type="gene ID" value="EMIHUDRAFT_220550"/>
</dbReference>
<reference evidence="1" key="2">
    <citation type="submission" date="2024-10" db="UniProtKB">
        <authorList>
            <consortium name="EnsemblProtists"/>
        </authorList>
    </citation>
    <scope>IDENTIFICATION</scope>
</reference>
<dbReference type="Pfam" id="PF04488">
    <property type="entry name" value="Gly_transf_sug"/>
    <property type="match status" value="1"/>
</dbReference>
<dbReference type="HOGENOM" id="CLU_884057_0_0_1"/>
<reference evidence="2" key="1">
    <citation type="journal article" date="2013" name="Nature">
        <title>Pan genome of the phytoplankton Emiliania underpins its global distribution.</title>
        <authorList>
            <person name="Read B.A."/>
            <person name="Kegel J."/>
            <person name="Klute M.J."/>
            <person name="Kuo A."/>
            <person name="Lefebvre S.C."/>
            <person name="Maumus F."/>
            <person name="Mayer C."/>
            <person name="Miller J."/>
            <person name="Monier A."/>
            <person name="Salamov A."/>
            <person name="Young J."/>
            <person name="Aguilar M."/>
            <person name="Claverie J.M."/>
            <person name="Frickenhaus S."/>
            <person name="Gonzalez K."/>
            <person name="Herman E.K."/>
            <person name="Lin Y.C."/>
            <person name="Napier J."/>
            <person name="Ogata H."/>
            <person name="Sarno A.F."/>
            <person name="Shmutz J."/>
            <person name="Schroeder D."/>
            <person name="de Vargas C."/>
            <person name="Verret F."/>
            <person name="von Dassow P."/>
            <person name="Valentin K."/>
            <person name="Van de Peer Y."/>
            <person name="Wheeler G."/>
            <person name="Dacks J.B."/>
            <person name="Delwiche C.F."/>
            <person name="Dyhrman S.T."/>
            <person name="Glockner G."/>
            <person name="John U."/>
            <person name="Richards T."/>
            <person name="Worden A.Z."/>
            <person name="Zhang X."/>
            <person name="Grigoriev I.V."/>
            <person name="Allen A.E."/>
            <person name="Bidle K."/>
            <person name="Borodovsky M."/>
            <person name="Bowler C."/>
            <person name="Brownlee C."/>
            <person name="Cock J.M."/>
            <person name="Elias M."/>
            <person name="Gladyshev V.N."/>
            <person name="Groth M."/>
            <person name="Guda C."/>
            <person name="Hadaegh A."/>
            <person name="Iglesias-Rodriguez M.D."/>
            <person name="Jenkins J."/>
            <person name="Jones B.M."/>
            <person name="Lawson T."/>
            <person name="Leese F."/>
            <person name="Lindquist E."/>
            <person name="Lobanov A."/>
            <person name="Lomsadze A."/>
            <person name="Malik S.B."/>
            <person name="Marsh M.E."/>
            <person name="Mackinder L."/>
            <person name="Mock T."/>
            <person name="Mueller-Roeber B."/>
            <person name="Pagarete A."/>
            <person name="Parker M."/>
            <person name="Probert I."/>
            <person name="Quesneville H."/>
            <person name="Raines C."/>
            <person name="Rensing S.A."/>
            <person name="Riano-Pachon D.M."/>
            <person name="Richier S."/>
            <person name="Rokitta S."/>
            <person name="Shiraiwa Y."/>
            <person name="Soanes D.M."/>
            <person name="van der Giezen M."/>
            <person name="Wahlund T.M."/>
            <person name="Williams B."/>
            <person name="Wilson W."/>
            <person name="Wolfe G."/>
            <person name="Wurch L.L."/>
        </authorList>
    </citation>
    <scope>NUCLEOTIDE SEQUENCE</scope>
</reference>
<dbReference type="AlphaFoldDB" id="A0A0D3I0M7"/>
<dbReference type="GO" id="GO:0006487">
    <property type="term" value="P:protein N-linked glycosylation"/>
    <property type="evidence" value="ECO:0007669"/>
    <property type="project" value="TreeGrafter"/>
</dbReference>
<dbReference type="KEGG" id="ehx:EMIHUDRAFT_220550"/>
<organism evidence="1 2">
    <name type="scientific">Emiliania huxleyi (strain CCMP1516)</name>
    <dbReference type="NCBI Taxonomy" id="280463"/>
    <lineage>
        <taxon>Eukaryota</taxon>
        <taxon>Haptista</taxon>
        <taxon>Haptophyta</taxon>
        <taxon>Prymnesiophyceae</taxon>
        <taxon>Isochrysidales</taxon>
        <taxon>Noelaerhabdaceae</taxon>
        <taxon>Emiliania</taxon>
    </lineage>
</organism>
<dbReference type="InterPro" id="IPR039367">
    <property type="entry name" value="Och1-like"/>
</dbReference>
<dbReference type="RefSeq" id="XP_005757241.1">
    <property type="nucleotide sequence ID" value="XM_005757184.1"/>
</dbReference>
<dbReference type="GO" id="GO:0000136">
    <property type="term" value="C:mannan polymerase complex"/>
    <property type="evidence" value="ECO:0007669"/>
    <property type="project" value="TreeGrafter"/>
</dbReference>
<evidence type="ECO:0000313" key="2">
    <source>
        <dbReference type="Proteomes" id="UP000013827"/>
    </source>
</evidence>
<dbReference type="GO" id="GO:0000009">
    <property type="term" value="F:alpha-1,6-mannosyltransferase activity"/>
    <property type="evidence" value="ECO:0007669"/>
    <property type="project" value="InterPro"/>
</dbReference>
<dbReference type="Gene3D" id="3.90.550.20">
    <property type="match status" value="1"/>
</dbReference>
<dbReference type="PANTHER" id="PTHR31834">
    <property type="entry name" value="INITIATION-SPECIFIC ALPHA-1,6-MANNOSYLTRANSFERASE"/>
    <property type="match status" value="1"/>
</dbReference>
<evidence type="ECO:0000313" key="1">
    <source>
        <dbReference type="EnsemblProtists" id="EOD04812"/>
    </source>
</evidence>
<dbReference type="InterPro" id="IPR029044">
    <property type="entry name" value="Nucleotide-diphossugar_trans"/>
</dbReference>
<dbReference type="PANTHER" id="PTHR31834:SF1">
    <property type="entry name" value="INITIATION-SPECIFIC ALPHA-1,6-MANNOSYLTRANSFERASE"/>
    <property type="match status" value="1"/>
</dbReference>
<keyword evidence="2" id="KW-1185">Reference proteome</keyword>
<dbReference type="PaxDb" id="2903-EOD04812"/>
<proteinExistence type="predicted"/>
<sequence>MPQPTASLAAQAIPRQIWQVGRSWVEAIGEFGYYMRDWWLLNPEYRYDFLDDREAAQFVQEHATSNESMAYDSLLVGAQRTDLLRMLLLKYRGGVYADLDAKLLAPLRTIVPPRASSVNGRFWSSEMLAYEPMHPFLLRAAEMITAGVLRQVLLHREGDPARCNAPATCVIYVTGPVIYRGAVDAELAANGCGYRGSRHFRHCRASEAIRRTHVCRSDNGTVYLPWICGVVRHFDCRNNNRGCAGPACHMKMYSSGYQSAKHRACLPGHYMYAQNFFNLSVLRDGRATAARPLRRCQNEYSSHAECKAERKELAARAGTQAMLP</sequence>
<accession>A0A0D3I0M7</accession>
<dbReference type="SUPFAM" id="SSF53448">
    <property type="entry name" value="Nucleotide-diphospho-sugar transferases"/>
    <property type="match status" value="1"/>
</dbReference>
<protein>
    <submittedName>
        <fullName evidence="1">Uncharacterized protein</fullName>
    </submittedName>
</protein>